<feature type="region of interest" description="Disordered" evidence="1">
    <location>
        <begin position="285"/>
        <end position="369"/>
    </location>
</feature>
<dbReference type="AlphaFoldDB" id="M2R1U3"/>
<feature type="compositionally biased region" description="Low complexity" evidence="1">
    <location>
        <begin position="298"/>
        <end position="322"/>
    </location>
</feature>
<protein>
    <submittedName>
        <fullName evidence="2">Uncharacterized protein</fullName>
    </submittedName>
</protein>
<feature type="compositionally biased region" description="Acidic residues" evidence="1">
    <location>
        <begin position="608"/>
        <end position="627"/>
    </location>
</feature>
<keyword evidence="3" id="KW-1185">Reference proteome</keyword>
<dbReference type="OrthoDB" id="2800649at2759"/>
<feature type="compositionally biased region" description="Basic and acidic residues" evidence="1">
    <location>
        <begin position="410"/>
        <end position="421"/>
    </location>
</feature>
<evidence type="ECO:0000313" key="3">
    <source>
        <dbReference type="Proteomes" id="UP000016930"/>
    </source>
</evidence>
<feature type="region of interest" description="Disordered" evidence="1">
    <location>
        <begin position="1"/>
        <end position="185"/>
    </location>
</feature>
<feature type="compositionally biased region" description="Polar residues" evidence="1">
    <location>
        <begin position="160"/>
        <end position="177"/>
    </location>
</feature>
<dbReference type="EMBL" id="KB445809">
    <property type="protein sequence ID" value="EMD32851.1"/>
    <property type="molecule type" value="Genomic_DNA"/>
</dbReference>
<gene>
    <name evidence="2" type="ORF">CERSUDRAFT_99220</name>
</gene>
<feature type="compositionally biased region" description="Polar residues" evidence="1">
    <location>
        <begin position="423"/>
        <end position="433"/>
    </location>
</feature>
<feature type="compositionally biased region" description="Acidic residues" evidence="1">
    <location>
        <begin position="922"/>
        <end position="940"/>
    </location>
</feature>
<feature type="region of interest" description="Disordered" evidence="1">
    <location>
        <begin position="917"/>
        <end position="940"/>
    </location>
</feature>
<dbReference type="HOGENOM" id="CLU_312146_0_0_1"/>
<dbReference type="Proteomes" id="UP000016930">
    <property type="component" value="Unassembled WGS sequence"/>
</dbReference>
<evidence type="ECO:0000313" key="2">
    <source>
        <dbReference type="EMBL" id="EMD32851.1"/>
    </source>
</evidence>
<accession>M2R1U3</accession>
<feature type="region of interest" description="Disordered" evidence="1">
    <location>
        <begin position="541"/>
        <end position="654"/>
    </location>
</feature>
<organism evidence="2 3">
    <name type="scientific">Ceriporiopsis subvermispora (strain B)</name>
    <name type="common">White-rot fungus</name>
    <name type="synonym">Gelatoporia subvermispora</name>
    <dbReference type="NCBI Taxonomy" id="914234"/>
    <lineage>
        <taxon>Eukaryota</taxon>
        <taxon>Fungi</taxon>
        <taxon>Dikarya</taxon>
        <taxon>Basidiomycota</taxon>
        <taxon>Agaricomycotina</taxon>
        <taxon>Agaricomycetes</taxon>
        <taxon>Polyporales</taxon>
        <taxon>Gelatoporiaceae</taxon>
        <taxon>Gelatoporia</taxon>
    </lineage>
</organism>
<feature type="compositionally biased region" description="Basic residues" evidence="1">
    <location>
        <begin position="327"/>
        <end position="337"/>
    </location>
</feature>
<feature type="compositionally biased region" description="Polar residues" evidence="1">
    <location>
        <begin position="541"/>
        <end position="552"/>
    </location>
</feature>
<feature type="compositionally biased region" description="Basic and acidic residues" evidence="1">
    <location>
        <begin position="24"/>
        <end position="44"/>
    </location>
</feature>
<feature type="compositionally biased region" description="Acidic residues" evidence="1">
    <location>
        <begin position="571"/>
        <end position="592"/>
    </location>
</feature>
<feature type="compositionally biased region" description="Basic and acidic residues" evidence="1">
    <location>
        <begin position="59"/>
        <end position="71"/>
    </location>
</feature>
<evidence type="ECO:0000256" key="1">
    <source>
        <dbReference type="SAM" id="MobiDB-lite"/>
    </source>
</evidence>
<feature type="region of interest" description="Disordered" evidence="1">
    <location>
        <begin position="205"/>
        <end position="235"/>
    </location>
</feature>
<proteinExistence type="predicted"/>
<feature type="region of interest" description="Disordered" evidence="1">
    <location>
        <begin position="381"/>
        <end position="433"/>
    </location>
</feature>
<name>M2R1U3_CERS8</name>
<feature type="compositionally biased region" description="Low complexity" evidence="1">
    <location>
        <begin position="83"/>
        <end position="97"/>
    </location>
</feature>
<reference evidence="2 3" key="1">
    <citation type="journal article" date="2012" name="Proc. Natl. Acad. Sci. U.S.A.">
        <title>Comparative genomics of Ceriporiopsis subvermispora and Phanerochaete chrysosporium provide insight into selective ligninolysis.</title>
        <authorList>
            <person name="Fernandez-Fueyo E."/>
            <person name="Ruiz-Duenas F.J."/>
            <person name="Ferreira P."/>
            <person name="Floudas D."/>
            <person name="Hibbett D.S."/>
            <person name="Canessa P."/>
            <person name="Larrondo L.F."/>
            <person name="James T.Y."/>
            <person name="Seelenfreund D."/>
            <person name="Lobos S."/>
            <person name="Polanco R."/>
            <person name="Tello M."/>
            <person name="Honda Y."/>
            <person name="Watanabe T."/>
            <person name="Watanabe T."/>
            <person name="Ryu J.S."/>
            <person name="Kubicek C.P."/>
            <person name="Schmoll M."/>
            <person name="Gaskell J."/>
            <person name="Hammel K.E."/>
            <person name="St John F.J."/>
            <person name="Vanden Wymelenberg A."/>
            <person name="Sabat G."/>
            <person name="Splinter BonDurant S."/>
            <person name="Syed K."/>
            <person name="Yadav J.S."/>
            <person name="Doddapaneni H."/>
            <person name="Subramanian V."/>
            <person name="Lavin J.L."/>
            <person name="Oguiza J.A."/>
            <person name="Perez G."/>
            <person name="Pisabarro A.G."/>
            <person name="Ramirez L."/>
            <person name="Santoyo F."/>
            <person name="Master E."/>
            <person name="Coutinho P.M."/>
            <person name="Henrissat B."/>
            <person name="Lombard V."/>
            <person name="Magnuson J.K."/>
            <person name="Kuees U."/>
            <person name="Hori C."/>
            <person name="Igarashi K."/>
            <person name="Samejima M."/>
            <person name="Held B.W."/>
            <person name="Barry K.W."/>
            <person name="LaButti K.M."/>
            <person name="Lapidus A."/>
            <person name="Lindquist E.A."/>
            <person name="Lucas S.M."/>
            <person name="Riley R."/>
            <person name="Salamov A.A."/>
            <person name="Hoffmeister D."/>
            <person name="Schwenk D."/>
            <person name="Hadar Y."/>
            <person name="Yarden O."/>
            <person name="de Vries R.P."/>
            <person name="Wiebenga A."/>
            <person name="Stenlid J."/>
            <person name="Eastwood D."/>
            <person name="Grigoriev I.V."/>
            <person name="Berka R.M."/>
            <person name="Blanchette R.A."/>
            <person name="Kersten P."/>
            <person name="Martinez A.T."/>
            <person name="Vicuna R."/>
            <person name="Cullen D."/>
        </authorList>
    </citation>
    <scope>NUCLEOTIDE SEQUENCE [LARGE SCALE GENOMIC DNA]</scope>
    <source>
        <strain evidence="2 3">B</strain>
    </source>
</reference>
<sequence>MVSTRAGNASKRPGVIDLPQTTRRPKEVVQAERQAKEAETKKAAAESQKMKKSIAQMQDELRTEDAMEKQARVKPRNAAQVPSVSKSKGKNSSASKGSRAREEEAEISGGNETEKQTEDALGGTEPPATVSRASRNILRPSKTGRGARSGGGAIPGDAEIQSNTIGDSDQQGPQQTRAAAEKVSARAELQALRKVPNSRPIVIASSEEEPLRKTVGSANRKKKAAPNGSRTTRVLLPPSDMRFPLTVSILYYHTFIASLSDDDNPGLVDDYFDRIDNQMWNVKKKTATRGGSNRSKGTARSALSSISSKTTSTNTSGGTTATVRSRASAKRNSRGHPKTVSIDESSSDQVFRPPKKKAKASSTPTHVAPVEVQDVEMRDVPMSPVTEPGPRRRQYPRILDDDPDCFPGFKKRDGSSAHRAECSQYSGENKSTSSAVIDNSAVLPPEVPVIRVREDSEDDIFEIDESIEREAARSVPARVLNRTTQSGSVYIDYDDYDNNNTDADMVDVDTAQPVPTRAPSSSHGRTVNTTQEAMLSRKFATNVSQKTSNAPSVATKAPLARVEAPRYRSDDDIELEEEVEDAELDEPGDDNIEGGGTQPVAGAHIDNGAEDNEDEDESSENDDEDQDGNQQGRARRRNDDGEKPKRNRPNTDQLPGYVKAIWPRIVATYIEWIGGQQNPFYITDQSALSAIQSIYDLVLGDNHPEILTTQSLIWQLARQRVWDYKHNIAVTAMAVVESIFSRNLQAEKKYRDVQQRKFFCMMMKGSSRFIYSEWDDSDNGEPVRGGAFKSKIISRVLAEHASAVSDAFDVPAFGEVSPRGALALATTALYRVFQLYCKDRVKLHKNALGHVVKFELKKAIDPKTQKKSKRDLNFSADNYGRKLVKFATHIRTMPQAKITVIFDAAVEVYETYQRGGVGYGEVEPEESDSDEDEDDIVVSD</sequence>